<dbReference type="AlphaFoldDB" id="A0A5Q3QLQ6"/>
<evidence type="ECO:0000313" key="4">
    <source>
        <dbReference type="EMBL" id="QGK71757.1"/>
    </source>
</evidence>
<feature type="compositionally biased region" description="Low complexity" evidence="2">
    <location>
        <begin position="354"/>
        <end position="366"/>
    </location>
</feature>
<dbReference type="Gene3D" id="3.30.1360.120">
    <property type="entry name" value="Probable tRNA modification gtpase trme, domain 1"/>
    <property type="match status" value="1"/>
</dbReference>
<evidence type="ECO:0000256" key="1">
    <source>
        <dbReference type="ARBA" id="ARBA00022946"/>
    </source>
</evidence>
<feature type="domain" description="GCVT N-terminal" evidence="3">
    <location>
        <begin position="32"/>
        <end position="255"/>
    </location>
</feature>
<accession>A0A5Q3QLQ6</accession>
<dbReference type="PIRSF" id="PIRSF006487">
    <property type="entry name" value="GcvT"/>
    <property type="match status" value="1"/>
</dbReference>
<organism evidence="4 5">
    <name type="scientific">Allosaccharopolyspora coralli</name>
    <dbReference type="NCBI Taxonomy" id="2665642"/>
    <lineage>
        <taxon>Bacteria</taxon>
        <taxon>Bacillati</taxon>
        <taxon>Actinomycetota</taxon>
        <taxon>Actinomycetes</taxon>
        <taxon>Pseudonocardiales</taxon>
        <taxon>Pseudonocardiaceae</taxon>
        <taxon>Allosaccharopolyspora</taxon>
    </lineage>
</organism>
<sequence>MTSPLLEFPGAVPAPDDDPDSGVPWHFGDPFAEQRRAARSAVVVDRSHRQVIAVPGEERLSWLHLVLSQHLTELPEGRGTESLVLDTHGRVDSHQMVAHLGGVVYLDADRGTYATSALPTLGENGKQPLFDYLEAMRFWSKVEPREATGEFAVFTIMGPESGDVLDKAGVATVPAEVDDVVALPDGGYLRRVAFGGLSVVDAVVPRDEMVDWWTRLTDAGAHPAGTLAYEALRVEALRPRVGAETDDRSIPHELGWIHVAAHVAKGCYRGQETVAKVHNVGKPPRRLLLLHLDGSVEVRPETGDPVWHGDRKVGRVGSVVLHHELGPVALALLKRSAPVDVELVAGDRDEERAVAAAVDPDSVPPDTGEPPGRLAAQGLRGR</sequence>
<gene>
    <name evidence="4" type="ORF">GIY23_21555</name>
</gene>
<dbReference type="SUPFAM" id="SSF103025">
    <property type="entry name" value="Folate-binding domain"/>
    <property type="match status" value="1"/>
</dbReference>
<feature type="region of interest" description="Disordered" evidence="2">
    <location>
        <begin position="353"/>
        <end position="382"/>
    </location>
</feature>
<reference evidence="5" key="1">
    <citation type="submission" date="2019-11" db="EMBL/GenBank/DDBJ databases">
        <title>The complete genome sequence of Saccharopolyspora sp. E2A.</title>
        <authorList>
            <person name="Zhang G."/>
        </authorList>
    </citation>
    <scope>NUCLEOTIDE SEQUENCE [LARGE SCALE GENOMIC DNA]</scope>
    <source>
        <strain evidence="5">E2A</strain>
    </source>
</reference>
<dbReference type="InterPro" id="IPR045179">
    <property type="entry name" value="YgfZ/GcvT"/>
</dbReference>
<evidence type="ECO:0000259" key="3">
    <source>
        <dbReference type="Pfam" id="PF01571"/>
    </source>
</evidence>
<dbReference type="Proteomes" id="UP000371041">
    <property type="component" value="Chromosome"/>
</dbReference>
<dbReference type="InterPro" id="IPR006222">
    <property type="entry name" value="GCVT_N"/>
</dbReference>
<proteinExistence type="predicted"/>
<dbReference type="PANTHER" id="PTHR22602:SF0">
    <property type="entry name" value="TRANSFERASE CAF17, MITOCHONDRIAL-RELATED"/>
    <property type="match status" value="1"/>
</dbReference>
<dbReference type="EMBL" id="CP045929">
    <property type="protein sequence ID" value="QGK71757.1"/>
    <property type="molecule type" value="Genomic_DNA"/>
</dbReference>
<evidence type="ECO:0000313" key="5">
    <source>
        <dbReference type="Proteomes" id="UP000371041"/>
    </source>
</evidence>
<name>A0A5Q3QLQ6_9PSEU</name>
<keyword evidence="5" id="KW-1185">Reference proteome</keyword>
<keyword evidence="1" id="KW-0809">Transit peptide</keyword>
<evidence type="ECO:0000256" key="2">
    <source>
        <dbReference type="SAM" id="MobiDB-lite"/>
    </source>
</evidence>
<dbReference type="GO" id="GO:0016226">
    <property type="term" value="P:iron-sulfur cluster assembly"/>
    <property type="evidence" value="ECO:0007669"/>
    <property type="project" value="TreeGrafter"/>
</dbReference>
<dbReference type="KEGG" id="sace:GIY23_21555"/>
<dbReference type="Pfam" id="PF01571">
    <property type="entry name" value="GCV_T"/>
    <property type="match status" value="1"/>
</dbReference>
<dbReference type="InterPro" id="IPR017703">
    <property type="entry name" value="YgfZ/GCV_T_CS"/>
</dbReference>
<protein>
    <submittedName>
        <fullName evidence="4">Folate-binding protein</fullName>
    </submittedName>
</protein>
<feature type="region of interest" description="Disordered" evidence="2">
    <location>
        <begin position="1"/>
        <end position="22"/>
    </location>
</feature>
<dbReference type="RefSeq" id="WP_154078325.1">
    <property type="nucleotide sequence ID" value="NZ_CP045929.1"/>
</dbReference>
<dbReference type="PANTHER" id="PTHR22602">
    <property type="entry name" value="TRANSFERASE CAF17, MITOCHONDRIAL-RELATED"/>
    <property type="match status" value="1"/>
</dbReference>
<dbReference type="NCBIfam" id="TIGR03317">
    <property type="entry name" value="ygfZ_signature"/>
    <property type="match status" value="1"/>
</dbReference>
<dbReference type="InterPro" id="IPR027266">
    <property type="entry name" value="TrmE/GcvT-like"/>
</dbReference>